<dbReference type="Proteomes" id="UP000316621">
    <property type="component" value="Chromosome 2"/>
</dbReference>
<dbReference type="SUPFAM" id="SSF48264">
    <property type="entry name" value="Cytochrome P450"/>
    <property type="match status" value="1"/>
</dbReference>
<dbReference type="EMBL" id="CM010716">
    <property type="protein sequence ID" value="RZC50345.1"/>
    <property type="molecule type" value="Genomic_DNA"/>
</dbReference>
<keyword evidence="3" id="KW-0408">Iron</keyword>
<reference evidence="4 5" key="1">
    <citation type="journal article" date="2018" name="Science">
        <title>The opium poppy genome and morphinan production.</title>
        <authorList>
            <person name="Guo L."/>
            <person name="Winzer T."/>
            <person name="Yang X."/>
            <person name="Li Y."/>
            <person name="Ning Z."/>
            <person name="He Z."/>
            <person name="Teodor R."/>
            <person name="Lu Y."/>
            <person name="Bowser T.A."/>
            <person name="Graham I.A."/>
            <person name="Ye K."/>
        </authorList>
    </citation>
    <scope>NUCLEOTIDE SEQUENCE [LARGE SCALE GENOMIC DNA]</scope>
    <source>
        <strain evidence="5">cv. HN1</strain>
        <tissue evidence="4">Leaves</tissue>
    </source>
</reference>
<proteinExistence type="inferred from homology"/>
<protein>
    <recommendedName>
        <fullName evidence="6">Cytochrome P450</fullName>
    </recommendedName>
</protein>
<dbReference type="GO" id="GO:0016705">
    <property type="term" value="F:oxidoreductase activity, acting on paired donors, with incorporation or reduction of molecular oxygen"/>
    <property type="evidence" value="ECO:0007669"/>
    <property type="project" value="InterPro"/>
</dbReference>
<dbReference type="InterPro" id="IPR036396">
    <property type="entry name" value="Cyt_P450_sf"/>
</dbReference>
<dbReference type="AlphaFoldDB" id="A0A4Y7ISD4"/>
<evidence type="ECO:0000256" key="3">
    <source>
        <dbReference type="ARBA" id="ARBA00023004"/>
    </source>
</evidence>
<name>A0A4Y7ISD4_PAPSO</name>
<organism evidence="4 5">
    <name type="scientific">Papaver somniferum</name>
    <name type="common">Opium poppy</name>
    <dbReference type="NCBI Taxonomy" id="3469"/>
    <lineage>
        <taxon>Eukaryota</taxon>
        <taxon>Viridiplantae</taxon>
        <taxon>Streptophyta</taxon>
        <taxon>Embryophyta</taxon>
        <taxon>Tracheophyta</taxon>
        <taxon>Spermatophyta</taxon>
        <taxon>Magnoliopsida</taxon>
        <taxon>Ranunculales</taxon>
        <taxon>Papaveraceae</taxon>
        <taxon>Papaveroideae</taxon>
        <taxon>Papaver</taxon>
    </lineage>
</organism>
<keyword evidence="5" id="KW-1185">Reference proteome</keyword>
<keyword evidence="2" id="KW-0479">Metal-binding</keyword>
<accession>A0A4Y7ISD4</accession>
<evidence type="ECO:0000313" key="5">
    <source>
        <dbReference type="Proteomes" id="UP000316621"/>
    </source>
</evidence>
<evidence type="ECO:0000256" key="1">
    <source>
        <dbReference type="ARBA" id="ARBA00010617"/>
    </source>
</evidence>
<dbReference type="Gramene" id="RZC50345">
    <property type="protein sequence ID" value="RZC50345"/>
    <property type="gene ID" value="C5167_018773"/>
</dbReference>
<dbReference type="GO" id="GO:0033075">
    <property type="term" value="P:isoquinoline alkaloid biosynthetic process"/>
    <property type="evidence" value="ECO:0007669"/>
    <property type="project" value="UniProtKB-ARBA"/>
</dbReference>
<sequence>MPSEGGFDSSFPEMGGCTISRTHQLLMPQDAVEIHIGAISTTSCAHTPRTFELVFHMFKKQLKRYSDATKLNLPPSPPKIPILENFHQLTPMLHQDFHRMSGKYGPIILLHCFTKPILVVSSAEMASQIMKTHDIIFANRLVPKAIRRFFFGGNDVALAPYGERWRQLRKFCVLELLTMKRVQSFKYIR</sequence>
<dbReference type="OMA" id="IHIGAIS"/>
<comment type="similarity">
    <text evidence="1">Belongs to the cytochrome P450 family.</text>
</comment>
<dbReference type="GO" id="GO:0005506">
    <property type="term" value="F:iron ion binding"/>
    <property type="evidence" value="ECO:0007669"/>
    <property type="project" value="InterPro"/>
</dbReference>
<evidence type="ECO:0008006" key="6">
    <source>
        <dbReference type="Google" id="ProtNLM"/>
    </source>
</evidence>
<dbReference type="GO" id="GO:0004497">
    <property type="term" value="F:monooxygenase activity"/>
    <property type="evidence" value="ECO:0007669"/>
    <property type="project" value="InterPro"/>
</dbReference>
<dbReference type="PANTHER" id="PTHR47955">
    <property type="entry name" value="CYTOCHROME P450 FAMILY 71 PROTEIN"/>
    <property type="match status" value="1"/>
</dbReference>
<dbReference type="GO" id="GO:0020037">
    <property type="term" value="F:heme binding"/>
    <property type="evidence" value="ECO:0007669"/>
    <property type="project" value="InterPro"/>
</dbReference>
<evidence type="ECO:0000313" key="4">
    <source>
        <dbReference type="EMBL" id="RZC50345.1"/>
    </source>
</evidence>
<dbReference type="Gene3D" id="1.10.630.10">
    <property type="entry name" value="Cytochrome P450"/>
    <property type="match status" value="1"/>
</dbReference>
<dbReference type="InterPro" id="IPR001128">
    <property type="entry name" value="Cyt_P450"/>
</dbReference>
<dbReference type="Pfam" id="PF00067">
    <property type="entry name" value="p450"/>
    <property type="match status" value="1"/>
</dbReference>
<gene>
    <name evidence="4" type="ORF">C5167_018773</name>
</gene>
<evidence type="ECO:0000256" key="2">
    <source>
        <dbReference type="ARBA" id="ARBA00022723"/>
    </source>
</evidence>